<feature type="transmembrane region" description="Helical" evidence="6">
    <location>
        <begin position="104"/>
        <end position="123"/>
    </location>
</feature>
<accession>A0ABW8UC58</accession>
<evidence type="ECO:0000256" key="4">
    <source>
        <dbReference type="ARBA" id="ARBA00022989"/>
    </source>
</evidence>
<dbReference type="RefSeq" id="WP_125549833.1">
    <property type="nucleotide sequence ID" value="NZ_JBGQPK010000021.1"/>
</dbReference>
<evidence type="ECO:0000256" key="3">
    <source>
        <dbReference type="ARBA" id="ARBA00022692"/>
    </source>
</evidence>
<dbReference type="InterPro" id="IPR051598">
    <property type="entry name" value="TSUP/Inactive_protease-like"/>
</dbReference>
<evidence type="ECO:0000313" key="7">
    <source>
        <dbReference type="EMBL" id="MFL2029288.1"/>
    </source>
</evidence>
<feature type="transmembrane region" description="Helical" evidence="6">
    <location>
        <begin position="236"/>
        <end position="256"/>
    </location>
</feature>
<proteinExistence type="inferred from homology"/>
<keyword evidence="5 6" id="KW-0472">Membrane</keyword>
<comment type="subcellular location">
    <subcellularLocation>
        <location evidence="6">Cell membrane</location>
        <topology evidence="6">Multi-pass membrane protein</topology>
    </subcellularLocation>
    <subcellularLocation>
        <location evidence="1">Membrane</location>
        <topology evidence="1">Multi-pass membrane protein</topology>
    </subcellularLocation>
</comment>
<feature type="transmembrane region" description="Helical" evidence="6">
    <location>
        <begin position="35"/>
        <end position="58"/>
    </location>
</feature>
<evidence type="ECO:0000256" key="5">
    <source>
        <dbReference type="ARBA" id="ARBA00023136"/>
    </source>
</evidence>
<evidence type="ECO:0000256" key="1">
    <source>
        <dbReference type="ARBA" id="ARBA00004141"/>
    </source>
</evidence>
<keyword evidence="8" id="KW-1185">Reference proteome</keyword>
<keyword evidence="3 6" id="KW-0812">Transmembrane</keyword>
<evidence type="ECO:0000313" key="8">
    <source>
        <dbReference type="Proteomes" id="UP001625389"/>
    </source>
</evidence>
<sequence>MNTGIIYFIIIIFANTVGAISGMGGGVIIKPCLDFLGLSPLSAINFYSSFAVFVMAIVSTSKQLKNGIKINYILAGSLSLGALLGGKLGDSSFRLLIGLTTSKMVNLIQIGLTIVTLLLALRYSKTSTKTTKNPLLGFLIGLLLGWLATLLGIGGGPINVALLLVVFGLKVKDATVYSIIIIFFSQLSKLATALPHLQADQVHFSLLPYILVAAIIGGFLGALLSKQMSERLVLKFYRYIVIFVILLNLFNGFRIIV</sequence>
<feature type="transmembrane region" description="Helical" evidence="6">
    <location>
        <begin position="70"/>
        <end position="89"/>
    </location>
</feature>
<organism evidence="7 8">
    <name type="scientific">Loigolactobacillus zhaoyuanensis</name>
    <dbReference type="NCBI Taxonomy" id="2486017"/>
    <lineage>
        <taxon>Bacteria</taxon>
        <taxon>Bacillati</taxon>
        <taxon>Bacillota</taxon>
        <taxon>Bacilli</taxon>
        <taxon>Lactobacillales</taxon>
        <taxon>Lactobacillaceae</taxon>
        <taxon>Loigolactobacillus</taxon>
    </lineage>
</organism>
<feature type="transmembrane region" description="Helical" evidence="6">
    <location>
        <begin position="135"/>
        <end position="168"/>
    </location>
</feature>
<gene>
    <name evidence="7" type="ORF">ACEN34_06615</name>
</gene>
<dbReference type="PANTHER" id="PTHR43701:SF2">
    <property type="entry name" value="MEMBRANE TRANSPORTER PROTEIN YJNA-RELATED"/>
    <property type="match status" value="1"/>
</dbReference>
<dbReference type="InterPro" id="IPR002781">
    <property type="entry name" value="TM_pro_TauE-like"/>
</dbReference>
<comment type="similarity">
    <text evidence="2 6">Belongs to the 4-toluene sulfonate uptake permease (TSUP) (TC 2.A.102) family.</text>
</comment>
<dbReference type="EMBL" id="JBGQPK010000021">
    <property type="protein sequence ID" value="MFL2029288.1"/>
    <property type="molecule type" value="Genomic_DNA"/>
</dbReference>
<evidence type="ECO:0000256" key="6">
    <source>
        <dbReference type="RuleBase" id="RU363041"/>
    </source>
</evidence>
<keyword evidence="6" id="KW-1003">Cell membrane</keyword>
<dbReference type="PANTHER" id="PTHR43701">
    <property type="entry name" value="MEMBRANE TRANSPORTER PROTEIN MJ0441-RELATED"/>
    <property type="match status" value="1"/>
</dbReference>
<feature type="transmembrane region" description="Helical" evidence="6">
    <location>
        <begin position="206"/>
        <end position="224"/>
    </location>
</feature>
<evidence type="ECO:0000256" key="2">
    <source>
        <dbReference type="ARBA" id="ARBA00009142"/>
    </source>
</evidence>
<keyword evidence="4 6" id="KW-1133">Transmembrane helix</keyword>
<name>A0ABW8UC58_9LACO</name>
<reference evidence="7 8" key="1">
    <citation type="submission" date="2024-08" db="EMBL/GenBank/DDBJ databases">
        <authorList>
            <person name="Arias E."/>
        </authorList>
    </citation>
    <scope>NUCLEOTIDE SEQUENCE [LARGE SCALE GENOMIC DNA]</scope>
    <source>
        <strain evidence="7 8">FAM 25317</strain>
    </source>
</reference>
<feature type="transmembrane region" description="Helical" evidence="6">
    <location>
        <begin position="7"/>
        <end position="29"/>
    </location>
</feature>
<protein>
    <recommendedName>
        <fullName evidence="6">Probable membrane transporter protein</fullName>
    </recommendedName>
</protein>
<dbReference type="Pfam" id="PF01925">
    <property type="entry name" value="TauE"/>
    <property type="match status" value="1"/>
</dbReference>
<comment type="caution">
    <text evidence="7">The sequence shown here is derived from an EMBL/GenBank/DDBJ whole genome shotgun (WGS) entry which is preliminary data.</text>
</comment>
<dbReference type="Proteomes" id="UP001625389">
    <property type="component" value="Unassembled WGS sequence"/>
</dbReference>